<dbReference type="RefSeq" id="WP_131446489.1">
    <property type="nucleotide sequence ID" value="NZ_SJZI01000002.1"/>
</dbReference>
<proteinExistence type="predicted"/>
<keyword evidence="2" id="KW-1185">Reference proteome</keyword>
<evidence type="ECO:0000313" key="2">
    <source>
        <dbReference type="Proteomes" id="UP000295334"/>
    </source>
</evidence>
<dbReference type="GO" id="GO:0016740">
    <property type="term" value="F:transferase activity"/>
    <property type="evidence" value="ECO:0007669"/>
    <property type="project" value="UniProtKB-KW"/>
</dbReference>
<dbReference type="EMBL" id="SJZI01000002">
    <property type="protein sequence ID" value="TCJ19298.1"/>
    <property type="molecule type" value="Genomic_DNA"/>
</dbReference>
<protein>
    <submittedName>
        <fullName evidence="1">Glycosyltransferase family 1 protein</fullName>
    </submittedName>
</protein>
<dbReference type="AlphaFoldDB" id="A0A4R1BPA3"/>
<dbReference type="Proteomes" id="UP000295334">
    <property type="component" value="Unassembled WGS sequence"/>
</dbReference>
<dbReference type="OrthoDB" id="4291430at2"/>
<evidence type="ECO:0000313" key="1">
    <source>
        <dbReference type="EMBL" id="TCJ19298.1"/>
    </source>
</evidence>
<comment type="caution">
    <text evidence="1">The sequence shown here is derived from an EMBL/GenBank/DDBJ whole genome shotgun (WGS) entry which is preliminary data.</text>
</comment>
<organism evidence="1 2">
    <name type="scientific">Flaviaesturariibacter flavus</name>
    <dbReference type="NCBI Taxonomy" id="2502780"/>
    <lineage>
        <taxon>Bacteria</taxon>
        <taxon>Pseudomonadati</taxon>
        <taxon>Bacteroidota</taxon>
        <taxon>Chitinophagia</taxon>
        <taxon>Chitinophagales</taxon>
        <taxon>Chitinophagaceae</taxon>
        <taxon>Flaviaestuariibacter</taxon>
    </lineage>
</organism>
<sequence>MNIVLYEREHFEILGSLLQVLNTGAHRLHLLLPAWMDNYRDTLPPGAAVHHLPEEPAAHPKAVEQLCREKSAELLVLGTVSFRHWQFAAVCRSLAPGMQTLLYVHDANDLLTPQRGTGLRGWARYLGKLRLRRAVSAYVVLLDEMKAYLEKKNPTGKPVLVIPGAFYDAALATDPEPDRMVLAIPGSIDSARRNYSDVKAFADLLKKRGIENGYAIRLLGSVSGRAPGWIGSFQGLVEFDPGGLLQPEFDNRLKSSELAWLPLAETFRRDGHPSEYYGITKSSGAYFDALRFGKPVLAPDGLPVPGLLASALLRYSDATYLFYLLEALQQNPAARHRLQQLAREQAGKVRVDDVRARLRGLISHLA</sequence>
<keyword evidence="1" id="KW-0808">Transferase</keyword>
<accession>A0A4R1BPA3</accession>
<gene>
    <name evidence="1" type="ORF">EPD60_02450</name>
</gene>
<reference evidence="1 2" key="1">
    <citation type="submission" date="2019-03" db="EMBL/GenBank/DDBJ databases">
        <authorList>
            <person name="Kim M.K.M."/>
        </authorList>
    </citation>
    <scope>NUCLEOTIDE SEQUENCE [LARGE SCALE GENOMIC DNA]</scope>
    <source>
        <strain evidence="1 2">17J68-12</strain>
    </source>
</reference>
<name>A0A4R1BPA3_9BACT</name>
<dbReference type="SUPFAM" id="SSF53756">
    <property type="entry name" value="UDP-Glycosyltransferase/glycogen phosphorylase"/>
    <property type="match status" value="1"/>
</dbReference>